<protein>
    <submittedName>
        <fullName evidence="2">Uncharacterized protein</fullName>
    </submittedName>
</protein>
<gene>
    <name evidence="2" type="ORF">Tci_040034</name>
</gene>
<comment type="caution">
    <text evidence="2">The sequence shown here is derived from an EMBL/GenBank/DDBJ whole genome shotgun (WGS) entry which is preliminary data.</text>
</comment>
<proteinExistence type="predicted"/>
<dbReference type="EMBL" id="BKCJ010005678">
    <property type="protein sequence ID" value="GEU68056.1"/>
    <property type="molecule type" value="Genomic_DNA"/>
</dbReference>
<feature type="region of interest" description="Disordered" evidence="1">
    <location>
        <begin position="1"/>
        <end position="23"/>
    </location>
</feature>
<sequence length="284" mass="31599">MGSPSVDHSKAADDNDQGESFFVSKNQDVGLELAVVEDDPYDQGAGVGEGSGKKRSITATLEEGDSKVKSVVAGSSSRHEAKKRKQEGLRRTSSRGSPIPDPFVHDVQEAHSAHNVLSDLYCPLFQNKLTLSFDDLANVYNVYALRLAIIGNTLTNESRIVLSKARKNQDVEGSQVVRDLIAEVKRLFKELHTFHNVSKSSEDSRKVLAEEVERLRLTEFVKDFLLLVVKKLMASDHFNQMMGDLQQKAMIFGRVQALDEVHGLGSSWNLSDIKDYKSQGEKFF</sequence>
<organism evidence="2">
    <name type="scientific">Tanacetum cinerariifolium</name>
    <name type="common">Dalmatian daisy</name>
    <name type="synonym">Chrysanthemum cinerariifolium</name>
    <dbReference type="NCBI Taxonomy" id="118510"/>
    <lineage>
        <taxon>Eukaryota</taxon>
        <taxon>Viridiplantae</taxon>
        <taxon>Streptophyta</taxon>
        <taxon>Embryophyta</taxon>
        <taxon>Tracheophyta</taxon>
        <taxon>Spermatophyta</taxon>
        <taxon>Magnoliopsida</taxon>
        <taxon>eudicotyledons</taxon>
        <taxon>Gunneridae</taxon>
        <taxon>Pentapetalae</taxon>
        <taxon>asterids</taxon>
        <taxon>campanulids</taxon>
        <taxon>Asterales</taxon>
        <taxon>Asteraceae</taxon>
        <taxon>Asteroideae</taxon>
        <taxon>Anthemideae</taxon>
        <taxon>Anthemidinae</taxon>
        <taxon>Tanacetum</taxon>
    </lineage>
</organism>
<accession>A0A6L2M201</accession>
<evidence type="ECO:0000313" key="2">
    <source>
        <dbReference type="EMBL" id="GEU68056.1"/>
    </source>
</evidence>
<name>A0A6L2M201_TANCI</name>
<feature type="region of interest" description="Disordered" evidence="1">
    <location>
        <begin position="36"/>
        <end position="104"/>
    </location>
</feature>
<evidence type="ECO:0000256" key="1">
    <source>
        <dbReference type="SAM" id="MobiDB-lite"/>
    </source>
</evidence>
<dbReference type="AlphaFoldDB" id="A0A6L2M201"/>
<reference evidence="2" key="1">
    <citation type="journal article" date="2019" name="Sci. Rep.">
        <title>Draft genome of Tanacetum cinerariifolium, the natural source of mosquito coil.</title>
        <authorList>
            <person name="Yamashiro T."/>
            <person name="Shiraishi A."/>
            <person name="Satake H."/>
            <person name="Nakayama K."/>
        </authorList>
    </citation>
    <scope>NUCLEOTIDE SEQUENCE</scope>
</reference>